<reference evidence="2" key="1">
    <citation type="submission" date="2014-03" db="EMBL/GenBank/DDBJ databases">
        <authorList>
            <person name="Aksoy S."/>
            <person name="Warren W."/>
            <person name="Wilson R.K."/>
        </authorList>
    </citation>
    <scope>NUCLEOTIDE SEQUENCE [LARGE SCALE GENOMIC DNA]</scope>
    <source>
        <strain evidence="2">IAEA</strain>
    </source>
</reference>
<proteinExistence type="predicted"/>
<dbReference type="AlphaFoldDB" id="A0A1A9WSF4"/>
<sequence length="80" mass="8917">MRPDFKCIQRPSMRSIITSCAFLPNSVRFSIFERNISPGDICTKSNLSTIRLDIVPFPEAGGPKITTRVACLNIGKFVKN</sequence>
<organism evidence="1 2">
    <name type="scientific">Glossina brevipalpis</name>
    <dbReference type="NCBI Taxonomy" id="37001"/>
    <lineage>
        <taxon>Eukaryota</taxon>
        <taxon>Metazoa</taxon>
        <taxon>Ecdysozoa</taxon>
        <taxon>Arthropoda</taxon>
        <taxon>Hexapoda</taxon>
        <taxon>Insecta</taxon>
        <taxon>Pterygota</taxon>
        <taxon>Neoptera</taxon>
        <taxon>Endopterygota</taxon>
        <taxon>Diptera</taxon>
        <taxon>Brachycera</taxon>
        <taxon>Muscomorpha</taxon>
        <taxon>Hippoboscoidea</taxon>
        <taxon>Glossinidae</taxon>
        <taxon>Glossina</taxon>
    </lineage>
</organism>
<dbReference type="STRING" id="37001.A0A1A9WSF4"/>
<keyword evidence="2" id="KW-1185">Reference proteome</keyword>
<dbReference type="EnsemblMetazoa" id="GBRI030365-RA">
    <property type="protein sequence ID" value="GBRI030365-PA"/>
    <property type="gene ID" value="GBRI030365"/>
</dbReference>
<dbReference type="VEuPathDB" id="VectorBase:GBRI030365"/>
<evidence type="ECO:0000313" key="1">
    <source>
        <dbReference type="EnsemblMetazoa" id="GBRI030365-PA"/>
    </source>
</evidence>
<dbReference type="Proteomes" id="UP000091820">
    <property type="component" value="Unassembled WGS sequence"/>
</dbReference>
<evidence type="ECO:0000313" key="2">
    <source>
        <dbReference type="Proteomes" id="UP000091820"/>
    </source>
</evidence>
<accession>A0A1A9WSF4</accession>
<protein>
    <submittedName>
        <fullName evidence="1">Uncharacterized protein</fullName>
    </submittedName>
</protein>
<reference evidence="1" key="2">
    <citation type="submission" date="2020-05" db="UniProtKB">
        <authorList>
            <consortium name="EnsemblMetazoa"/>
        </authorList>
    </citation>
    <scope>IDENTIFICATION</scope>
    <source>
        <strain evidence="1">IAEA</strain>
    </source>
</reference>
<name>A0A1A9WSF4_9MUSC</name>